<evidence type="ECO:0000256" key="1">
    <source>
        <dbReference type="ARBA" id="ARBA00004651"/>
    </source>
</evidence>
<dbReference type="Pfam" id="PF00083">
    <property type="entry name" value="Sugar_tr"/>
    <property type="match status" value="1"/>
</dbReference>
<feature type="transmembrane region" description="Helical" evidence="8">
    <location>
        <begin position="385"/>
        <end position="407"/>
    </location>
</feature>
<dbReference type="OrthoDB" id="9783227at2"/>
<protein>
    <submittedName>
        <fullName evidence="10">MFS transporter</fullName>
    </submittedName>
</protein>
<feature type="transmembrane region" description="Helical" evidence="8">
    <location>
        <begin position="177"/>
        <end position="200"/>
    </location>
</feature>
<dbReference type="GO" id="GO:0005886">
    <property type="term" value="C:plasma membrane"/>
    <property type="evidence" value="ECO:0007669"/>
    <property type="project" value="UniProtKB-SubCell"/>
</dbReference>
<dbReference type="GO" id="GO:0015293">
    <property type="term" value="F:symporter activity"/>
    <property type="evidence" value="ECO:0007669"/>
    <property type="project" value="UniProtKB-KW"/>
</dbReference>
<feature type="transmembrane region" description="Helical" evidence="8">
    <location>
        <begin position="323"/>
        <end position="343"/>
    </location>
</feature>
<dbReference type="PROSITE" id="PS50850">
    <property type="entry name" value="MFS"/>
    <property type="match status" value="1"/>
</dbReference>
<evidence type="ECO:0000256" key="2">
    <source>
        <dbReference type="ARBA" id="ARBA00022448"/>
    </source>
</evidence>
<feature type="domain" description="Major facilitator superfamily (MFS) profile" evidence="9">
    <location>
        <begin position="40"/>
        <end position="441"/>
    </location>
</feature>
<evidence type="ECO:0000256" key="3">
    <source>
        <dbReference type="ARBA" id="ARBA00022475"/>
    </source>
</evidence>
<keyword evidence="11" id="KW-1185">Reference proteome</keyword>
<keyword evidence="4 8" id="KW-0812">Transmembrane</keyword>
<evidence type="ECO:0000256" key="4">
    <source>
        <dbReference type="ARBA" id="ARBA00022692"/>
    </source>
</evidence>
<comment type="subcellular location">
    <subcellularLocation>
        <location evidence="1">Cell membrane</location>
        <topology evidence="1">Multi-pass membrane protein</topology>
    </subcellularLocation>
</comment>
<dbReference type="KEGG" id="spai:FPZ24_06515"/>
<dbReference type="InterPro" id="IPR036259">
    <property type="entry name" value="MFS_trans_sf"/>
</dbReference>
<proteinExistence type="predicted"/>
<dbReference type="EMBL" id="CP042306">
    <property type="protein sequence ID" value="QDZ07175.1"/>
    <property type="molecule type" value="Genomic_DNA"/>
</dbReference>
<gene>
    <name evidence="10" type="ORF">FPZ24_06515</name>
</gene>
<keyword evidence="3" id="KW-1003">Cell membrane</keyword>
<evidence type="ECO:0000313" key="11">
    <source>
        <dbReference type="Proteomes" id="UP000315673"/>
    </source>
</evidence>
<dbReference type="InterPro" id="IPR020846">
    <property type="entry name" value="MFS_dom"/>
</dbReference>
<keyword evidence="6 8" id="KW-1133">Transmembrane helix</keyword>
<evidence type="ECO:0000313" key="10">
    <source>
        <dbReference type="EMBL" id="QDZ07175.1"/>
    </source>
</evidence>
<dbReference type="InterPro" id="IPR005829">
    <property type="entry name" value="Sugar_transporter_CS"/>
</dbReference>
<keyword evidence="5" id="KW-0769">Symport</keyword>
<feature type="transmembrane region" description="Helical" evidence="8">
    <location>
        <begin position="79"/>
        <end position="100"/>
    </location>
</feature>
<keyword evidence="7 8" id="KW-0472">Membrane</keyword>
<feature type="transmembrane region" description="Helical" evidence="8">
    <location>
        <begin position="212"/>
        <end position="232"/>
    </location>
</feature>
<evidence type="ECO:0000256" key="6">
    <source>
        <dbReference type="ARBA" id="ARBA00022989"/>
    </source>
</evidence>
<feature type="transmembrane region" description="Helical" evidence="8">
    <location>
        <begin position="253"/>
        <end position="275"/>
    </location>
</feature>
<dbReference type="PANTHER" id="PTHR43528:SF3">
    <property type="entry name" value="CITRATE-PROTON SYMPORTER"/>
    <property type="match status" value="1"/>
</dbReference>
<dbReference type="InterPro" id="IPR051084">
    <property type="entry name" value="H+-coupled_symporters"/>
</dbReference>
<evidence type="ECO:0000256" key="5">
    <source>
        <dbReference type="ARBA" id="ARBA00022847"/>
    </source>
</evidence>
<feature type="transmembrane region" description="Helical" evidence="8">
    <location>
        <begin position="287"/>
        <end position="311"/>
    </location>
</feature>
<dbReference type="Gene3D" id="1.20.1250.20">
    <property type="entry name" value="MFS general substrate transporter like domains"/>
    <property type="match status" value="2"/>
</dbReference>
<accession>A0A5B8LHA8</accession>
<dbReference type="SUPFAM" id="SSF103473">
    <property type="entry name" value="MFS general substrate transporter"/>
    <property type="match status" value="1"/>
</dbReference>
<dbReference type="PANTHER" id="PTHR43528">
    <property type="entry name" value="ALPHA-KETOGLUTARATE PERMEASE"/>
    <property type="match status" value="1"/>
</dbReference>
<organism evidence="10 11">
    <name type="scientific">Sphingomonas panacisoli</name>
    <dbReference type="NCBI Taxonomy" id="1813879"/>
    <lineage>
        <taxon>Bacteria</taxon>
        <taxon>Pseudomonadati</taxon>
        <taxon>Pseudomonadota</taxon>
        <taxon>Alphaproteobacteria</taxon>
        <taxon>Sphingomonadales</taxon>
        <taxon>Sphingomonadaceae</taxon>
        <taxon>Sphingomonas</taxon>
    </lineage>
</organism>
<evidence type="ECO:0000256" key="8">
    <source>
        <dbReference type="SAM" id="Phobius"/>
    </source>
</evidence>
<keyword evidence="2" id="KW-0813">Transport</keyword>
<sequence length="448" mass="46584">MAADVAALTWLEKASLRRRSASGGSAMTEERAARTITRSQVVGVSLGNALEFYDFLVFSFFAVQIGQCFFPATNPQSSLLLALATFGAGFLTRPLGAFVIGSLGDRLGRRPMMLLSFGMIGLSTLGVAITPSYAAIGLAAPIAVILFRLVQGFALGGEVGTSTAFLAEAAPTEKRGWYISMQFVGQGAATLLAGAIGVLLAAVMDDTALSSWGWRIAMAIGAATVPVGLALRRTLPETLHETVSAAVAPPMRSYATVAMFGFVAMLSATIGTYVLNYMTTFAKATLGMPSGVALGATIAVGLGNVIGSALGGWFSDTHGRRPWMIWPMLALAIGTLPAFWWLVGEPKASTLYAVSFGLRVLLSIAAVSAFIAVTEALPMRVRSGAVAIVYALAISIFGGSTQFVIAWLTGVTGNPLSPAWYMFGATLLGLVAMAFARETAPAKAPASP</sequence>
<evidence type="ECO:0000256" key="7">
    <source>
        <dbReference type="ARBA" id="ARBA00023136"/>
    </source>
</evidence>
<evidence type="ECO:0000259" key="9">
    <source>
        <dbReference type="PROSITE" id="PS50850"/>
    </source>
</evidence>
<name>A0A5B8LHA8_9SPHN</name>
<dbReference type="PROSITE" id="PS00217">
    <property type="entry name" value="SUGAR_TRANSPORT_2"/>
    <property type="match status" value="1"/>
</dbReference>
<feature type="transmembrane region" description="Helical" evidence="8">
    <location>
        <begin position="349"/>
        <end position="373"/>
    </location>
</feature>
<dbReference type="InterPro" id="IPR005828">
    <property type="entry name" value="MFS_sugar_transport-like"/>
</dbReference>
<dbReference type="Proteomes" id="UP000315673">
    <property type="component" value="Chromosome"/>
</dbReference>
<feature type="transmembrane region" description="Helical" evidence="8">
    <location>
        <begin position="112"/>
        <end position="129"/>
    </location>
</feature>
<dbReference type="AlphaFoldDB" id="A0A5B8LHA8"/>
<reference evidence="10 11" key="1">
    <citation type="submission" date="2019-07" db="EMBL/GenBank/DDBJ databases">
        <title>Full genome sequence of Sphingomonas sp. 4R-6-7(HKS19).</title>
        <authorList>
            <person name="Im W.-T."/>
        </authorList>
    </citation>
    <scope>NUCLEOTIDE SEQUENCE [LARGE SCALE GENOMIC DNA]</scope>
    <source>
        <strain evidence="10 11">HKS19</strain>
    </source>
</reference>
<feature type="transmembrane region" description="Helical" evidence="8">
    <location>
        <begin position="419"/>
        <end position="436"/>
    </location>
</feature>